<reference evidence="1 2" key="1">
    <citation type="submission" date="2019-12" db="EMBL/GenBank/DDBJ databases">
        <title>WGS of CPCC 203550 I12A-02606.</title>
        <authorList>
            <person name="Jiang Z."/>
        </authorList>
    </citation>
    <scope>NUCLEOTIDE SEQUENCE [LARGE SCALE GENOMIC DNA]</scope>
    <source>
        <strain evidence="1 2">I12A-02606</strain>
    </source>
</reference>
<name>A0A6P0GDI1_9ACTN</name>
<sequence length="391" mass="42656">MKDALLLILGAVLGVTMDRAWDASGGRIKRLRSKRRAAKRQNQEDSLRSAIVEAYSASGLGDELYVTKTFHAPVQLPILHDPTLAVMGTLDGAADHFVSVAESRRVELPADMRVIDAMKRAGAELWDGNVLYAKDVSAPPAGPFHIRAGVCNYYAYVTEKETIRRDLTQRKQLKVPSDLRNLRTALATRRGPLTLAGSAICVFESARGPEVAIQRRSSSVVSATGLLGVIPLFGLESNLDGTTRSRFGTLAYNFLKEFMEEFYGIEELTRAASSSKLHPDWIFDIPKANGVVGEMNSRRLRLTVLDVGFDLRDASLTFALLAQFDSPAFLDRLKLDLSPGSESEGRSAAEKPVRFVPLHGAELAAAAMSGEMDSSSIFALDLARVHYGMKG</sequence>
<organism evidence="1 2">
    <name type="scientific">Geodermatophilus normandii</name>
    <dbReference type="NCBI Taxonomy" id="1137989"/>
    <lineage>
        <taxon>Bacteria</taxon>
        <taxon>Bacillati</taxon>
        <taxon>Actinomycetota</taxon>
        <taxon>Actinomycetes</taxon>
        <taxon>Geodermatophilales</taxon>
        <taxon>Geodermatophilaceae</taxon>
        <taxon>Geodermatophilus</taxon>
    </lineage>
</organism>
<dbReference type="RefSeq" id="WP_163475377.1">
    <property type="nucleotide sequence ID" value="NZ_JAAGWE010000008.1"/>
</dbReference>
<proteinExistence type="predicted"/>
<protein>
    <submittedName>
        <fullName evidence="1">Uncharacterized protein</fullName>
    </submittedName>
</protein>
<dbReference type="Proteomes" id="UP000471126">
    <property type="component" value="Unassembled WGS sequence"/>
</dbReference>
<dbReference type="AlphaFoldDB" id="A0A6P0GDI1"/>
<dbReference type="EMBL" id="JAAGWE010000008">
    <property type="protein sequence ID" value="NEM05177.1"/>
    <property type="molecule type" value="Genomic_DNA"/>
</dbReference>
<gene>
    <name evidence="1" type="ORF">GCU54_03955</name>
</gene>
<evidence type="ECO:0000313" key="2">
    <source>
        <dbReference type="Proteomes" id="UP000471126"/>
    </source>
</evidence>
<evidence type="ECO:0000313" key="1">
    <source>
        <dbReference type="EMBL" id="NEM05177.1"/>
    </source>
</evidence>
<comment type="caution">
    <text evidence="1">The sequence shown here is derived from an EMBL/GenBank/DDBJ whole genome shotgun (WGS) entry which is preliminary data.</text>
</comment>
<accession>A0A6P0GDI1</accession>